<protein>
    <submittedName>
        <fullName evidence="5">Unnamed protein product</fullName>
    </submittedName>
</protein>
<evidence type="ECO:0000313" key="5">
    <source>
        <dbReference type="EMBL" id="GMF17544.1"/>
    </source>
</evidence>
<dbReference type="Pfam" id="PF01498">
    <property type="entry name" value="HTH_Tnp_Tc3_2"/>
    <property type="match status" value="1"/>
</dbReference>
<dbReference type="PANTHER" id="PTHR37069:SF2">
    <property type="entry name" value="PIGGYBAC TRANSPOSABLE ELEMENT-DERIVED PROTEIN DOMAIN-CONTAINING PROTEIN"/>
    <property type="match status" value="1"/>
</dbReference>
<proteinExistence type="predicted"/>
<sequence>MLRSIAVVLIFILALTTISRAKGVDFSFWDDDVDSSDDSPLTPVVASSDPTPVPALIPFNYTPATPATAISAVTSTHRNWVGPWIECGMECIRQNDDCKLEIFNKVSVIAVTALDAASIGIFGKLEDIGRGIKRAVKCANSMMTVIRGLVRYIRNIKTSDPQTSQAQLLAILYQSSNVVTDIPIAITNCLGKIMPPSLPTLKNILSTSQYILSQVLSNNATINSSWEKFKAFLLGANFTDAVNELNATDISSLQSGLKSQSTCGSDLKSLLDRTWMTVQHDRQTYPDITEADLRLKISNSDLVLYDIATVTNNCMGQMIAESTEATAYKTRETLRKTFGVVINDLISKGSSNNGTTIKAQNYAYQAIQKGMTIISTSGFDPMDISTLLVAYVQTVCGPTQFMGEIDDGSETATLGLHTIQKAFKGSSSSWTRIGDGALVIYSGCRKSAPPRAGGSYFVTVEAKIIDFACGLFWSVRYGAISKELMMPLASVKSIVKRHNMRGHCLSAKRSGRPRKTDERMDRTIVRTVEKNRFASAAAIAATVSAETGAKISESTIRSRIHDAGFHGRSARKKPFLSAVHRRKRMVYATKWKNMDPEDWENVLFSDEASVELNGTTGKISVWRRANEAFNKKCTVPTFKSSRKTLMVWSSISHKGVGTMHFCESSVSGAYYGSMLSDEIPLTRELLQLPTPTRFVQDGAPAHRAKATSAYLKELKLESMGHPPQSPDLNPIENLWGIMKAELHKTPATDLDDLREKLAMIWYKTPVGIVKSLIPQPARPWAVLGSMAKARSANPISGQPWRELSQDGWKARPPRGIEQDYRYIPPSGNARGKDGVDYFLGAHAVNQNYLDTRAALPDTNAGDHDEEAVNAVPIAPDGEREGNSELLCQAQALPGAIRPKPRDQAINEPEPPGPDSEEDDDAARDDDRDPEFLIEPANDVEDETKAPSEQSKDEDEDELITSLNRVKAGDDASAYEALGSGDEPEVDDFDKYQQIGGNLDMLDPDSSGLSEDSDSDDTSPRTEELEILFNVGFIQAIGGLAVLDSGKLRSNALREMGKTGYEAAIHVDVDSYLDEPYVPVRDGNNYPGLKQGYYGPSTAVKRVGDTPLSLFLFFVPIALWSVIASESISTTSP</sequence>
<dbReference type="OrthoDB" id="115694at2759"/>
<dbReference type="PANTHER" id="PTHR37069">
    <property type="entry name" value="DDE_TNP_1_7 DOMAIN-CONTAINING PROTEIN"/>
    <property type="match status" value="1"/>
</dbReference>
<feature type="chain" id="PRO_5040736395" evidence="2">
    <location>
        <begin position="22"/>
        <end position="1132"/>
    </location>
</feature>
<dbReference type="EMBL" id="BSXT01000098">
    <property type="protein sequence ID" value="GMF17544.1"/>
    <property type="molecule type" value="Genomic_DNA"/>
</dbReference>
<keyword evidence="6" id="KW-1185">Reference proteome</keyword>
<dbReference type="InterPro" id="IPR036397">
    <property type="entry name" value="RNaseH_sf"/>
</dbReference>
<feature type="compositionally biased region" description="Acidic residues" evidence="1">
    <location>
        <begin position="914"/>
        <end position="923"/>
    </location>
</feature>
<evidence type="ECO:0000313" key="6">
    <source>
        <dbReference type="Proteomes" id="UP001165121"/>
    </source>
</evidence>
<dbReference type="Pfam" id="PF13358">
    <property type="entry name" value="DDE_3"/>
    <property type="match status" value="1"/>
</dbReference>
<feature type="domain" description="Tc1-like transposase DDE" evidence="4">
    <location>
        <begin position="602"/>
        <end position="754"/>
    </location>
</feature>
<name>A0A9W6WV76_9STRA</name>
<comment type="caution">
    <text evidence="5">The sequence shown here is derived from an EMBL/GenBank/DDBJ whole genome shotgun (WGS) entry which is preliminary data.</text>
</comment>
<evidence type="ECO:0000259" key="3">
    <source>
        <dbReference type="Pfam" id="PF01498"/>
    </source>
</evidence>
<dbReference type="InterPro" id="IPR002492">
    <property type="entry name" value="Transposase_Tc1-like"/>
</dbReference>
<feature type="domain" description="Transposase Tc1-like" evidence="3">
    <location>
        <begin position="521"/>
        <end position="593"/>
    </location>
</feature>
<evidence type="ECO:0000256" key="1">
    <source>
        <dbReference type="SAM" id="MobiDB-lite"/>
    </source>
</evidence>
<accession>A0A9W6WV76</accession>
<dbReference type="SUPFAM" id="SSF46689">
    <property type="entry name" value="Homeodomain-like"/>
    <property type="match status" value="1"/>
</dbReference>
<dbReference type="GO" id="GO:0003677">
    <property type="term" value="F:DNA binding"/>
    <property type="evidence" value="ECO:0007669"/>
    <property type="project" value="InterPro"/>
</dbReference>
<feature type="region of interest" description="Disordered" evidence="1">
    <location>
        <begin position="894"/>
        <end position="958"/>
    </location>
</feature>
<gene>
    <name evidence="5" type="ORF">Pfra01_000125300</name>
</gene>
<reference evidence="5" key="1">
    <citation type="submission" date="2023-04" db="EMBL/GenBank/DDBJ databases">
        <title>Phytophthora fragariaefolia NBRC 109709.</title>
        <authorList>
            <person name="Ichikawa N."/>
            <person name="Sato H."/>
            <person name="Tonouchi N."/>
        </authorList>
    </citation>
    <scope>NUCLEOTIDE SEQUENCE</scope>
    <source>
        <strain evidence="5">NBRC 109709</strain>
    </source>
</reference>
<dbReference type="InterPro" id="IPR038717">
    <property type="entry name" value="Tc1-like_DDE_dom"/>
</dbReference>
<dbReference type="AlphaFoldDB" id="A0A9W6WV76"/>
<dbReference type="Gene3D" id="3.30.420.10">
    <property type="entry name" value="Ribonuclease H-like superfamily/Ribonuclease H"/>
    <property type="match status" value="1"/>
</dbReference>
<dbReference type="GO" id="GO:0015074">
    <property type="term" value="P:DNA integration"/>
    <property type="evidence" value="ECO:0007669"/>
    <property type="project" value="InterPro"/>
</dbReference>
<feature type="signal peptide" evidence="2">
    <location>
        <begin position="1"/>
        <end position="21"/>
    </location>
</feature>
<feature type="region of interest" description="Disordered" evidence="1">
    <location>
        <begin position="994"/>
        <end position="1020"/>
    </location>
</feature>
<dbReference type="GO" id="GO:0006313">
    <property type="term" value="P:DNA transposition"/>
    <property type="evidence" value="ECO:0007669"/>
    <property type="project" value="InterPro"/>
</dbReference>
<evidence type="ECO:0000259" key="4">
    <source>
        <dbReference type="Pfam" id="PF13358"/>
    </source>
</evidence>
<keyword evidence="2" id="KW-0732">Signal</keyword>
<dbReference type="InterPro" id="IPR009057">
    <property type="entry name" value="Homeodomain-like_sf"/>
</dbReference>
<dbReference type="Proteomes" id="UP001165121">
    <property type="component" value="Unassembled WGS sequence"/>
</dbReference>
<evidence type="ECO:0000256" key="2">
    <source>
        <dbReference type="SAM" id="SignalP"/>
    </source>
</evidence>
<organism evidence="5 6">
    <name type="scientific">Phytophthora fragariaefolia</name>
    <dbReference type="NCBI Taxonomy" id="1490495"/>
    <lineage>
        <taxon>Eukaryota</taxon>
        <taxon>Sar</taxon>
        <taxon>Stramenopiles</taxon>
        <taxon>Oomycota</taxon>
        <taxon>Peronosporomycetes</taxon>
        <taxon>Peronosporales</taxon>
        <taxon>Peronosporaceae</taxon>
        <taxon>Phytophthora</taxon>
    </lineage>
</organism>